<dbReference type="Gene3D" id="1.10.490.10">
    <property type="entry name" value="Globins"/>
    <property type="match status" value="1"/>
</dbReference>
<organism evidence="1 2">
    <name type="scientific">Siccirubricoccus deserti</name>
    <dbReference type="NCBI Taxonomy" id="2013562"/>
    <lineage>
        <taxon>Bacteria</taxon>
        <taxon>Pseudomonadati</taxon>
        <taxon>Pseudomonadota</taxon>
        <taxon>Alphaproteobacteria</taxon>
        <taxon>Acetobacterales</taxon>
        <taxon>Roseomonadaceae</taxon>
        <taxon>Siccirubricoccus</taxon>
    </lineage>
</organism>
<reference evidence="1" key="1">
    <citation type="submission" date="2020-08" db="EMBL/GenBank/DDBJ databases">
        <authorList>
            <person name="Hu Y."/>
            <person name="Nguyen S.V."/>
            <person name="Li F."/>
            <person name="Fanning S."/>
        </authorList>
    </citation>
    <scope>NUCLEOTIDE SEQUENCE</scope>
    <source>
        <strain evidence="1">SYSU D8009</strain>
    </source>
</reference>
<proteinExistence type="predicted"/>
<sequence length="131" mass="14662">MTDITEAEIALLVERFYGRVRAHPSLGPVFHAAIGESEAAWDRHLARLRQFWSSVMLRSGAYHGDPYSVHLRLPGLTPALFADWLALFDTTCTELFPEPLAAAFQERAQRIARSLQMGLFDRLPPVRTAAG</sequence>
<gene>
    <name evidence="1" type="ORF">H7965_06595</name>
</gene>
<dbReference type="EMBL" id="JACOMF010000005">
    <property type="protein sequence ID" value="MBC4014989.1"/>
    <property type="molecule type" value="Genomic_DNA"/>
</dbReference>
<dbReference type="CDD" id="cd08916">
    <property type="entry name" value="TrHb3_P"/>
    <property type="match status" value="1"/>
</dbReference>
<evidence type="ECO:0000313" key="1">
    <source>
        <dbReference type="EMBL" id="MBC4014989.1"/>
    </source>
</evidence>
<dbReference type="RefSeq" id="WP_186769758.1">
    <property type="nucleotide sequence ID" value="NZ_JACOMF010000005.1"/>
</dbReference>
<dbReference type="AlphaFoldDB" id="A0A9X0QW76"/>
<dbReference type="InterPro" id="IPR009050">
    <property type="entry name" value="Globin-like_sf"/>
</dbReference>
<comment type="caution">
    <text evidence="1">The sequence shown here is derived from an EMBL/GenBank/DDBJ whole genome shotgun (WGS) entry which is preliminary data.</text>
</comment>
<dbReference type="InterPro" id="IPR012292">
    <property type="entry name" value="Globin/Proto"/>
</dbReference>
<dbReference type="GO" id="GO:0019825">
    <property type="term" value="F:oxygen binding"/>
    <property type="evidence" value="ECO:0007669"/>
    <property type="project" value="InterPro"/>
</dbReference>
<name>A0A9X0QW76_9PROT</name>
<evidence type="ECO:0000313" key="2">
    <source>
        <dbReference type="Proteomes" id="UP000600101"/>
    </source>
</evidence>
<protein>
    <submittedName>
        <fullName evidence="1">Group III truncated hemoglobin</fullName>
    </submittedName>
</protein>
<accession>A0A9X0QW76</accession>
<dbReference type="GO" id="GO:0020037">
    <property type="term" value="F:heme binding"/>
    <property type="evidence" value="ECO:0007669"/>
    <property type="project" value="InterPro"/>
</dbReference>
<dbReference type="Proteomes" id="UP000600101">
    <property type="component" value="Unassembled WGS sequence"/>
</dbReference>
<dbReference type="SUPFAM" id="SSF46458">
    <property type="entry name" value="Globin-like"/>
    <property type="match status" value="1"/>
</dbReference>
<keyword evidence="2" id="KW-1185">Reference proteome</keyword>